<dbReference type="InterPro" id="IPR043132">
    <property type="entry name" value="BCAT-like_C"/>
</dbReference>
<comment type="caution">
    <text evidence="1">The sequence shown here is derived from an EMBL/GenBank/DDBJ whole genome shotgun (WGS) entry which is preliminary data.</text>
</comment>
<proteinExistence type="predicted"/>
<dbReference type="Proteomes" id="UP000019484">
    <property type="component" value="Unassembled WGS sequence"/>
</dbReference>
<dbReference type="Pfam" id="PF01063">
    <property type="entry name" value="Aminotran_4"/>
    <property type="match status" value="1"/>
</dbReference>
<dbReference type="AlphaFoldDB" id="W9YPH2"/>
<evidence type="ECO:0008006" key="3">
    <source>
        <dbReference type="Google" id="ProtNLM"/>
    </source>
</evidence>
<sequence length="293" mass="32884">MGSEGVAVILQDPSFRILTTLKYIHFNDQDVAEFSQLVGRWKQEESKSLRFHRQRLRAAAQACSWAQVSKQFESDDAALDLLRAIEQAITKELPEPGHGCIKEIRVRVLVDGSGHVDVETVPMGNERPVRCLVDDGFYQLPTLLSPSSPSNDSGAPFSKVYVDFLPTRASIFTAHKTTYRQAYNQARSRAEIVHAAPTDAEVLLFNSRREITEASLSTPYFFREGGWVTPAVVSGGMLSVTKLRASQGGFCTERLVTLDELRHGEMIWLSNAVRGFFRGMIYMKDHTAKDWNQ</sequence>
<dbReference type="Gene3D" id="3.20.10.10">
    <property type="entry name" value="D-amino Acid Aminotransferase, subunit A, domain 2"/>
    <property type="match status" value="1"/>
</dbReference>
<dbReference type="GeneID" id="19158115"/>
<dbReference type="RefSeq" id="XP_007722316.1">
    <property type="nucleotide sequence ID" value="XM_007724126.1"/>
</dbReference>
<dbReference type="GO" id="GO:0003824">
    <property type="term" value="F:catalytic activity"/>
    <property type="evidence" value="ECO:0007669"/>
    <property type="project" value="InterPro"/>
</dbReference>
<dbReference type="HOGENOM" id="CLU_020844_6_0_1"/>
<protein>
    <recommendedName>
        <fullName evidence="3">Aminodeoxychorismate lyase</fullName>
    </recommendedName>
</protein>
<evidence type="ECO:0000313" key="1">
    <source>
        <dbReference type="EMBL" id="EXJ94822.1"/>
    </source>
</evidence>
<keyword evidence="2" id="KW-1185">Reference proteome</keyword>
<accession>W9YPH2</accession>
<gene>
    <name evidence="1" type="ORF">A1O1_03220</name>
</gene>
<dbReference type="STRING" id="1182541.W9YPH2"/>
<reference evidence="1 2" key="1">
    <citation type="submission" date="2013-03" db="EMBL/GenBank/DDBJ databases">
        <title>The Genome Sequence of Capronia coronata CBS 617.96.</title>
        <authorList>
            <consortium name="The Broad Institute Genomics Platform"/>
            <person name="Cuomo C."/>
            <person name="de Hoog S."/>
            <person name="Gorbushina A."/>
            <person name="Walker B."/>
            <person name="Young S.K."/>
            <person name="Zeng Q."/>
            <person name="Gargeya S."/>
            <person name="Fitzgerald M."/>
            <person name="Haas B."/>
            <person name="Abouelleil A."/>
            <person name="Allen A.W."/>
            <person name="Alvarado L."/>
            <person name="Arachchi H.M."/>
            <person name="Berlin A.M."/>
            <person name="Chapman S.B."/>
            <person name="Gainer-Dewar J."/>
            <person name="Goldberg J."/>
            <person name="Griggs A."/>
            <person name="Gujja S."/>
            <person name="Hansen M."/>
            <person name="Howarth C."/>
            <person name="Imamovic A."/>
            <person name="Ireland A."/>
            <person name="Larimer J."/>
            <person name="McCowan C."/>
            <person name="Murphy C."/>
            <person name="Pearson M."/>
            <person name="Poon T.W."/>
            <person name="Priest M."/>
            <person name="Roberts A."/>
            <person name="Saif S."/>
            <person name="Shea T."/>
            <person name="Sisk P."/>
            <person name="Sykes S."/>
            <person name="Wortman J."/>
            <person name="Nusbaum C."/>
            <person name="Birren B."/>
        </authorList>
    </citation>
    <scope>NUCLEOTIDE SEQUENCE [LARGE SCALE GENOMIC DNA]</scope>
    <source>
        <strain evidence="1 2">CBS 617.96</strain>
    </source>
</reference>
<dbReference type="SUPFAM" id="SSF56752">
    <property type="entry name" value="D-aminoacid aminotransferase-like PLP-dependent enzymes"/>
    <property type="match status" value="1"/>
</dbReference>
<dbReference type="EMBL" id="AMWN01000002">
    <property type="protein sequence ID" value="EXJ94822.1"/>
    <property type="molecule type" value="Genomic_DNA"/>
</dbReference>
<organism evidence="1 2">
    <name type="scientific">Capronia coronata CBS 617.96</name>
    <dbReference type="NCBI Taxonomy" id="1182541"/>
    <lineage>
        <taxon>Eukaryota</taxon>
        <taxon>Fungi</taxon>
        <taxon>Dikarya</taxon>
        <taxon>Ascomycota</taxon>
        <taxon>Pezizomycotina</taxon>
        <taxon>Eurotiomycetes</taxon>
        <taxon>Chaetothyriomycetidae</taxon>
        <taxon>Chaetothyriales</taxon>
        <taxon>Herpotrichiellaceae</taxon>
        <taxon>Capronia</taxon>
    </lineage>
</organism>
<name>W9YPH2_9EURO</name>
<dbReference type="eggNOG" id="ENOG502QQMK">
    <property type="taxonomic scope" value="Eukaryota"/>
</dbReference>
<evidence type="ECO:0000313" key="2">
    <source>
        <dbReference type="Proteomes" id="UP000019484"/>
    </source>
</evidence>
<dbReference type="InterPro" id="IPR036038">
    <property type="entry name" value="Aminotransferase-like"/>
</dbReference>
<dbReference type="OrthoDB" id="5288718at2759"/>
<dbReference type="InterPro" id="IPR001544">
    <property type="entry name" value="Aminotrans_IV"/>
</dbReference>